<reference evidence="2" key="1">
    <citation type="submission" date="2022-01" db="EMBL/GenBank/DDBJ databases">
        <title>Genome Sequence Resource for Two Populations of Ditylenchus destructor, the Migratory Endoparasitic Phytonematode.</title>
        <authorList>
            <person name="Zhang H."/>
            <person name="Lin R."/>
            <person name="Xie B."/>
        </authorList>
    </citation>
    <scope>NUCLEOTIDE SEQUENCE</scope>
    <source>
        <strain evidence="2">BazhouSP</strain>
    </source>
</reference>
<comment type="caution">
    <text evidence="2">The sequence shown here is derived from an EMBL/GenBank/DDBJ whole genome shotgun (WGS) entry which is preliminary data.</text>
</comment>
<gene>
    <name evidence="2" type="ORF">DdX_22399</name>
</gene>
<dbReference type="EMBL" id="JAKKPZ010001136">
    <property type="protein sequence ID" value="KAI1690605.1"/>
    <property type="molecule type" value="Genomic_DNA"/>
</dbReference>
<organism evidence="2 3">
    <name type="scientific">Ditylenchus destructor</name>
    <dbReference type="NCBI Taxonomy" id="166010"/>
    <lineage>
        <taxon>Eukaryota</taxon>
        <taxon>Metazoa</taxon>
        <taxon>Ecdysozoa</taxon>
        <taxon>Nematoda</taxon>
        <taxon>Chromadorea</taxon>
        <taxon>Rhabditida</taxon>
        <taxon>Tylenchina</taxon>
        <taxon>Tylenchomorpha</taxon>
        <taxon>Sphaerularioidea</taxon>
        <taxon>Anguinidae</taxon>
        <taxon>Anguininae</taxon>
        <taxon>Ditylenchus</taxon>
    </lineage>
</organism>
<dbReference type="Proteomes" id="UP001201812">
    <property type="component" value="Unassembled WGS sequence"/>
</dbReference>
<proteinExistence type="predicted"/>
<sequence>MEEIMKQMMEQTRMLQEALTKQAQDAREDRERFKAQLRSTETKAREDRERAEERITALLASQTGTVPAQNGEQLLISNKMMDNTDFVIVAEDEFHSKSDVSVYNSLWEISGEINTSTNINYVRAARCKSIVSRKKHCCADVVFIKYYSIAYQTRYAFTIGYCASMPDMAESLKFFKIDETSVYCDGYTYSFYRALVPTKTSADSPQWFSFQCSLKNQKKCRVQVNTTANWEFDKRGRKFYREIIKIGKHNHEPEHRDTTRRLKFYKNDEWSVIRNAMTLTPPANGL</sequence>
<feature type="region of interest" description="Disordered" evidence="1">
    <location>
        <begin position="18"/>
        <end position="49"/>
    </location>
</feature>
<dbReference type="AlphaFoldDB" id="A0AAD4MEA2"/>
<evidence type="ECO:0000313" key="2">
    <source>
        <dbReference type="EMBL" id="KAI1690605.1"/>
    </source>
</evidence>
<feature type="compositionally biased region" description="Basic and acidic residues" evidence="1">
    <location>
        <begin position="24"/>
        <end position="49"/>
    </location>
</feature>
<evidence type="ECO:0000313" key="3">
    <source>
        <dbReference type="Proteomes" id="UP001201812"/>
    </source>
</evidence>
<protein>
    <submittedName>
        <fullName evidence="2">Uncharacterized protein</fullName>
    </submittedName>
</protein>
<evidence type="ECO:0000256" key="1">
    <source>
        <dbReference type="SAM" id="MobiDB-lite"/>
    </source>
</evidence>
<name>A0AAD4MEA2_9BILA</name>
<accession>A0AAD4MEA2</accession>
<keyword evidence="3" id="KW-1185">Reference proteome</keyword>
<dbReference type="Gene3D" id="2.20.25.240">
    <property type="match status" value="1"/>
</dbReference>